<comment type="function">
    <text evidence="1">May act as a specific coactivator for the mammalian TEFs.</text>
</comment>
<evidence type="ECO:0000313" key="4">
    <source>
        <dbReference type="Ensembl" id="ENSEEEP00000041284.2"/>
    </source>
</evidence>
<evidence type="ECO:0000256" key="1">
    <source>
        <dbReference type="ARBA" id="ARBA00002229"/>
    </source>
</evidence>
<dbReference type="OMA" id="GEDRYRH"/>
<dbReference type="GO" id="GO:0061371">
    <property type="term" value="P:determination of heart left/right asymmetry"/>
    <property type="evidence" value="ECO:0007669"/>
    <property type="project" value="Ensembl"/>
</dbReference>
<evidence type="ECO:0008006" key="6">
    <source>
        <dbReference type="Google" id="ProtNLM"/>
    </source>
</evidence>
<dbReference type="Ensembl" id="ENSEEET00000041763.2">
    <property type="protein sequence ID" value="ENSEEEP00000041284.2"/>
    <property type="gene ID" value="ENSEEEG00000019535.2"/>
</dbReference>
<comment type="similarity">
    <text evidence="2">Belongs to the vestigial family.</text>
</comment>
<reference evidence="4" key="5">
    <citation type="submission" date="2025-09" db="UniProtKB">
        <authorList>
            <consortium name="Ensembl"/>
        </authorList>
    </citation>
    <scope>IDENTIFICATION</scope>
</reference>
<dbReference type="InterPro" id="IPR006627">
    <property type="entry name" value="TDU_repeat"/>
</dbReference>
<organism evidence="4 5">
    <name type="scientific">Electrophorus electricus</name>
    <name type="common">Electric eel</name>
    <name type="synonym">Gymnotus electricus</name>
    <dbReference type="NCBI Taxonomy" id="8005"/>
    <lineage>
        <taxon>Eukaryota</taxon>
        <taxon>Metazoa</taxon>
        <taxon>Chordata</taxon>
        <taxon>Craniata</taxon>
        <taxon>Vertebrata</taxon>
        <taxon>Euteleostomi</taxon>
        <taxon>Actinopterygii</taxon>
        <taxon>Neopterygii</taxon>
        <taxon>Teleostei</taxon>
        <taxon>Ostariophysi</taxon>
        <taxon>Gymnotiformes</taxon>
        <taxon>Gymnotoidei</taxon>
        <taxon>Gymnotidae</taxon>
        <taxon>Electrophorus</taxon>
    </lineage>
</organism>
<reference evidence="5" key="2">
    <citation type="journal article" date="2017" name="Sci. Adv.">
        <title>A tail of two voltages: Proteomic comparison of the three electric organs of the electric eel.</title>
        <authorList>
            <person name="Traeger L.L."/>
            <person name="Sabat G."/>
            <person name="Barrett-Wilt G.A."/>
            <person name="Wells G.B."/>
            <person name="Sussman M.R."/>
        </authorList>
    </citation>
    <scope>NUCLEOTIDE SEQUENCE [LARGE SCALE GENOMIC DNA]</scope>
</reference>
<reference evidence="5" key="1">
    <citation type="journal article" date="2014" name="Science">
        <title>Nonhuman genetics. Genomic basis for the convergent evolution of electric organs.</title>
        <authorList>
            <person name="Gallant J.R."/>
            <person name="Traeger L.L."/>
            <person name="Volkening J.D."/>
            <person name="Moffett H."/>
            <person name="Chen P.H."/>
            <person name="Novina C.D."/>
            <person name="Phillips G.N.Jr."/>
            <person name="Anand R."/>
            <person name="Wells G.B."/>
            <person name="Pinch M."/>
            <person name="Guth R."/>
            <person name="Unguez G.A."/>
            <person name="Albert J.S."/>
            <person name="Zakon H.H."/>
            <person name="Samanta M.P."/>
            <person name="Sussman M.R."/>
        </authorList>
    </citation>
    <scope>NUCLEOTIDE SEQUENCE [LARGE SCALE GENOMIC DNA]</scope>
</reference>
<dbReference type="PANTHER" id="PTHR17604:SF4">
    <property type="entry name" value="VESTIGIAL-LIKE 4 LIKE"/>
    <property type="match status" value="1"/>
</dbReference>
<dbReference type="GO" id="GO:0060271">
    <property type="term" value="P:cilium assembly"/>
    <property type="evidence" value="ECO:0007669"/>
    <property type="project" value="Ensembl"/>
</dbReference>
<dbReference type="CTD" id="562092"/>
<dbReference type="KEGG" id="eee:113590361"/>
<evidence type="ECO:0000313" key="5">
    <source>
        <dbReference type="Proteomes" id="UP000314983"/>
    </source>
</evidence>
<keyword evidence="5" id="KW-1185">Reference proteome</keyword>
<evidence type="ECO:0000256" key="3">
    <source>
        <dbReference type="SAM" id="MobiDB-lite"/>
    </source>
</evidence>
<accession>A0A4W4GUG6</accession>
<feature type="compositionally biased region" description="Low complexity" evidence="3">
    <location>
        <begin position="86"/>
        <end position="99"/>
    </location>
</feature>
<feature type="region of interest" description="Disordered" evidence="3">
    <location>
        <begin position="226"/>
        <end position="277"/>
    </location>
</feature>
<dbReference type="InterPro" id="IPR028184">
    <property type="entry name" value="VGLL4"/>
</dbReference>
<sequence>MAVTNFHYITRMSSGFKVYILEGQPNLRSEDRFRHMTSDRVRVIPAHSLKRKHSSERGRTLEERRERALSKSLSITARRPSGFSVPESPTSTWSPTASPTHLIPSPVHSAPVMDEPLALIKKPRMEPEKTEDKSKTTAVRHIQVRPSVITCVSSIKSAHKAEVCCSHSSVMTQRSYDHVEEHFQRSLGVNYQKGSSKQLSISVSVDDHFAKALGEKWLQLKASSSSCNSSSSPSSSSSSPPSSPTFVHSPCYGQNPIQVSKDSVSPTTTTPSLWSEK</sequence>
<reference evidence="4" key="4">
    <citation type="submission" date="2025-08" db="UniProtKB">
        <authorList>
            <consortium name="Ensembl"/>
        </authorList>
    </citation>
    <scope>IDENTIFICATION</scope>
</reference>
<feature type="compositionally biased region" description="Low complexity" evidence="3">
    <location>
        <begin position="226"/>
        <end position="240"/>
    </location>
</feature>
<dbReference type="STRING" id="8005.ENSEEEP00000041284"/>
<proteinExistence type="inferred from homology"/>
<dbReference type="PANTHER" id="PTHR17604">
    <property type="entry name" value="TRANSCRIPTION COFACTOR VESTIGIAL-LIKE PROTEIN 4"/>
    <property type="match status" value="1"/>
</dbReference>
<dbReference type="GeneTree" id="ENSGT00390000003282"/>
<name>A0A4W4GUG6_ELEEL</name>
<reference evidence="4" key="3">
    <citation type="submission" date="2020-05" db="EMBL/GenBank/DDBJ databases">
        <title>Electrophorus electricus (electric eel) genome, fEleEle1, primary haplotype.</title>
        <authorList>
            <person name="Myers G."/>
            <person name="Meyer A."/>
            <person name="Fedrigo O."/>
            <person name="Formenti G."/>
            <person name="Rhie A."/>
            <person name="Tracey A."/>
            <person name="Sims Y."/>
            <person name="Jarvis E.D."/>
        </authorList>
    </citation>
    <scope>NUCLEOTIDE SEQUENCE [LARGE SCALE GENOMIC DNA]</scope>
</reference>
<dbReference type="AlphaFoldDB" id="A0A4W4GUG6"/>
<dbReference type="RefSeq" id="XP_026886266.2">
    <property type="nucleotide sequence ID" value="XM_027030465.2"/>
</dbReference>
<gene>
    <name evidence="4" type="primary">vgll4l</name>
</gene>
<dbReference type="GO" id="GO:0001223">
    <property type="term" value="F:transcription coactivator binding"/>
    <property type="evidence" value="ECO:0007669"/>
    <property type="project" value="TreeGrafter"/>
</dbReference>
<dbReference type="GO" id="GO:0070121">
    <property type="term" value="P:Kupffer's vesicle development"/>
    <property type="evidence" value="ECO:0007669"/>
    <property type="project" value="Ensembl"/>
</dbReference>
<dbReference type="Pfam" id="PF15245">
    <property type="entry name" value="VGLL4"/>
    <property type="match status" value="1"/>
</dbReference>
<feature type="compositionally biased region" description="Polar residues" evidence="3">
    <location>
        <begin position="255"/>
        <end position="277"/>
    </location>
</feature>
<dbReference type="SMART" id="SM00711">
    <property type="entry name" value="TDU"/>
    <property type="match status" value="2"/>
</dbReference>
<protein>
    <recommendedName>
        <fullName evidence="6">Vestigial like 4 like</fullName>
    </recommendedName>
</protein>
<dbReference type="GO" id="GO:0048701">
    <property type="term" value="P:embryonic cranial skeleton morphogenesis"/>
    <property type="evidence" value="ECO:0007669"/>
    <property type="project" value="Ensembl"/>
</dbReference>
<dbReference type="Proteomes" id="UP000314983">
    <property type="component" value="Chromosome 18"/>
</dbReference>
<dbReference type="GO" id="GO:0045892">
    <property type="term" value="P:negative regulation of DNA-templated transcription"/>
    <property type="evidence" value="ECO:0007669"/>
    <property type="project" value="TreeGrafter"/>
</dbReference>
<evidence type="ECO:0000256" key="2">
    <source>
        <dbReference type="ARBA" id="ARBA00025784"/>
    </source>
</evidence>
<dbReference type="GeneID" id="113590361"/>
<feature type="region of interest" description="Disordered" evidence="3">
    <location>
        <begin position="79"/>
        <end position="99"/>
    </location>
</feature>